<feature type="transmembrane region" description="Helical" evidence="1">
    <location>
        <begin position="65"/>
        <end position="84"/>
    </location>
</feature>
<keyword evidence="1" id="KW-1133">Transmembrane helix</keyword>
<sequence>MKSMFFSEWLKIKRTSVFWVNILFPFFMVGIMFIYAVGLHKKLLIQAGEFKTNIWSYSVVSSHQFIIFLLPIAITLSVASLTNLEHKTRSWNLLFTLPTTRKKIYLVKLLIMLVFQMILVCILFLGMIFIGDVMNYGGPIPYSIVFKEALFPVVAAFPFLVFQMWISMIIPNQGFSIAVGLIGTVAGIFFQMSEATKYLFWSYPSLVSPVYLSMEKHMILKSNDISTYILLSFIVGSIILKLGCRHFVKKEW</sequence>
<evidence type="ECO:0000313" key="3">
    <source>
        <dbReference type="Proteomes" id="UP000563151"/>
    </source>
</evidence>
<proteinExistence type="predicted"/>
<gene>
    <name evidence="2" type="ORF">HGG79_10590</name>
</gene>
<accession>A0A923E860</accession>
<evidence type="ECO:0000313" key="2">
    <source>
        <dbReference type="EMBL" id="MBC2398218.1"/>
    </source>
</evidence>
<feature type="transmembrane region" description="Helical" evidence="1">
    <location>
        <begin position="105"/>
        <end position="130"/>
    </location>
</feature>
<feature type="transmembrane region" description="Helical" evidence="1">
    <location>
        <begin position="142"/>
        <end position="162"/>
    </location>
</feature>
<feature type="transmembrane region" description="Helical" evidence="1">
    <location>
        <begin position="16"/>
        <end position="37"/>
    </location>
</feature>
<keyword evidence="1" id="KW-0812">Transmembrane</keyword>
<dbReference type="EMBL" id="JAAZWO010000011">
    <property type="protein sequence ID" value="MBC2398218.1"/>
    <property type="molecule type" value="Genomic_DNA"/>
</dbReference>
<keyword evidence="3" id="KW-1185">Reference proteome</keyword>
<keyword evidence="1" id="KW-0472">Membrane</keyword>
<comment type="caution">
    <text evidence="2">The sequence shown here is derived from an EMBL/GenBank/DDBJ whole genome shotgun (WGS) entry which is preliminary data.</text>
</comment>
<dbReference type="Proteomes" id="UP000563151">
    <property type="component" value="Unassembled WGS sequence"/>
</dbReference>
<feature type="transmembrane region" description="Helical" evidence="1">
    <location>
        <begin position="174"/>
        <end position="192"/>
    </location>
</feature>
<dbReference type="CDD" id="cd21809">
    <property type="entry name" value="ABC-2_lan_permease-like"/>
    <property type="match status" value="1"/>
</dbReference>
<reference evidence="2 3" key="1">
    <citation type="submission" date="2020-04" db="EMBL/GenBank/DDBJ databases">
        <title>Genomic insights into acetone-butanol-ethanol (ABE) fermentation by sequencing solventogenic clostridia strains.</title>
        <authorList>
            <person name="Brown S."/>
        </authorList>
    </citation>
    <scope>NUCLEOTIDE SEQUENCE [LARGE SCALE GENOMIC DNA]</scope>
    <source>
        <strain evidence="2 3">DJ011</strain>
    </source>
</reference>
<feature type="transmembrane region" description="Helical" evidence="1">
    <location>
        <begin position="226"/>
        <end position="248"/>
    </location>
</feature>
<dbReference type="RefSeq" id="WP_173680438.1">
    <property type="nucleotide sequence ID" value="NZ_JAAZWO010000011.1"/>
</dbReference>
<name>A0A923E860_CLOTT</name>
<organism evidence="2 3">
    <name type="scientific">Clostridium tetanomorphum</name>
    <dbReference type="NCBI Taxonomy" id="1553"/>
    <lineage>
        <taxon>Bacteria</taxon>
        <taxon>Bacillati</taxon>
        <taxon>Bacillota</taxon>
        <taxon>Clostridia</taxon>
        <taxon>Eubacteriales</taxon>
        <taxon>Clostridiaceae</taxon>
        <taxon>Clostridium</taxon>
    </lineage>
</organism>
<evidence type="ECO:0000256" key="1">
    <source>
        <dbReference type="SAM" id="Phobius"/>
    </source>
</evidence>
<dbReference type="AlphaFoldDB" id="A0A923E860"/>
<protein>
    <submittedName>
        <fullName evidence="2">ABC transporter permease subunit</fullName>
    </submittedName>
</protein>
<dbReference type="Pfam" id="PF12730">
    <property type="entry name" value="ABC2_membrane_4"/>
    <property type="match status" value="1"/>
</dbReference>